<sequence length="179" mass="20762">MAKDLYDVVNGTDKQPLGGAELIAKWKFRDAKAQEALVMRMEEGPLAHIMQCFFACEMWKKLESNYYRQSVVSKHLLNEQFDNVKFDADVLLQGNICAKIKEQVDEIPEKMVMTKIVVLLPERFKYFGAAWKSVSSDKQDINHLTSRLLLLVEDDRIRKSKEETVALVCMKFERKCYSC</sequence>
<gene>
    <name evidence="1" type="ORF">QE152_g14313</name>
</gene>
<dbReference type="Pfam" id="PF14223">
    <property type="entry name" value="Retrotran_gag_2"/>
    <property type="match status" value="1"/>
</dbReference>
<dbReference type="EMBL" id="JASPKY010000143">
    <property type="protein sequence ID" value="KAK9730710.1"/>
    <property type="molecule type" value="Genomic_DNA"/>
</dbReference>
<reference evidence="1 2" key="1">
    <citation type="journal article" date="2024" name="BMC Genomics">
        <title>De novo assembly and annotation of Popillia japonica's genome with initial clues to its potential as an invasive pest.</title>
        <authorList>
            <person name="Cucini C."/>
            <person name="Boschi S."/>
            <person name="Funari R."/>
            <person name="Cardaioli E."/>
            <person name="Iannotti N."/>
            <person name="Marturano G."/>
            <person name="Paoli F."/>
            <person name="Bruttini M."/>
            <person name="Carapelli A."/>
            <person name="Frati F."/>
            <person name="Nardi F."/>
        </authorList>
    </citation>
    <scope>NUCLEOTIDE SEQUENCE [LARGE SCALE GENOMIC DNA]</scope>
    <source>
        <strain evidence="1">DMR45628</strain>
    </source>
</reference>
<organism evidence="1 2">
    <name type="scientific">Popillia japonica</name>
    <name type="common">Japanese beetle</name>
    <dbReference type="NCBI Taxonomy" id="7064"/>
    <lineage>
        <taxon>Eukaryota</taxon>
        <taxon>Metazoa</taxon>
        <taxon>Ecdysozoa</taxon>
        <taxon>Arthropoda</taxon>
        <taxon>Hexapoda</taxon>
        <taxon>Insecta</taxon>
        <taxon>Pterygota</taxon>
        <taxon>Neoptera</taxon>
        <taxon>Endopterygota</taxon>
        <taxon>Coleoptera</taxon>
        <taxon>Polyphaga</taxon>
        <taxon>Scarabaeiformia</taxon>
        <taxon>Scarabaeidae</taxon>
        <taxon>Rutelinae</taxon>
        <taxon>Popillia</taxon>
    </lineage>
</organism>
<comment type="caution">
    <text evidence="1">The sequence shown here is derived from an EMBL/GenBank/DDBJ whole genome shotgun (WGS) entry which is preliminary data.</text>
</comment>
<dbReference type="Proteomes" id="UP001458880">
    <property type="component" value="Unassembled WGS sequence"/>
</dbReference>
<name>A0AAW1LAM5_POPJA</name>
<accession>A0AAW1LAM5</accession>
<evidence type="ECO:0000313" key="2">
    <source>
        <dbReference type="Proteomes" id="UP001458880"/>
    </source>
</evidence>
<keyword evidence="2" id="KW-1185">Reference proteome</keyword>
<proteinExistence type="predicted"/>
<evidence type="ECO:0000313" key="1">
    <source>
        <dbReference type="EMBL" id="KAK9730710.1"/>
    </source>
</evidence>
<dbReference type="AlphaFoldDB" id="A0AAW1LAM5"/>
<protein>
    <submittedName>
        <fullName evidence="1">Uncharacterized protein</fullName>
    </submittedName>
</protein>